<dbReference type="PANTHER" id="PTHR24028:SF296">
    <property type="entry name" value="PROTOCADHERIN 1 GAMMA 11 PRECURSOR-RELATED"/>
    <property type="match status" value="1"/>
</dbReference>
<dbReference type="FunFam" id="2.60.40.60:FF:000004">
    <property type="entry name" value="Protocadherin 1 gamma 2"/>
    <property type="match status" value="1"/>
</dbReference>
<dbReference type="FunFam" id="2.60.40.60:FF:000002">
    <property type="entry name" value="Protocadherin alpha 2"/>
    <property type="match status" value="1"/>
</dbReference>
<reference evidence="16" key="1">
    <citation type="submission" date="2025-08" db="UniProtKB">
        <authorList>
            <consortium name="Ensembl"/>
        </authorList>
    </citation>
    <scope>IDENTIFICATION</scope>
</reference>
<dbReference type="SMART" id="SM00112">
    <property type="entry name" value="CA"/>
    <property type="match status" value="6"/>
</dbReference>
<evidence type="ECO:0000256" key="4">
    <source>
        <dbReference type="ARBA" id="ARBA00022692"/>
    </source>
</evidence>
<evidence type="ECO:0000256" key="10">
    <source>
        <dbReference type="ARBA" id="ARBA00023136"/>
    </source>
</evidence>
<evidence type="ECO:0000259" key="15">
    <source>
        <dbReference type="PROSITE" id="PS50268"/>
    </source>
</evidence>
<feature type="domain" description="Cadherin" evidence="15">
    <location>
        <begin position="251"/>
        <end position="355"/>
    </location>
</feature>
<evidence type="ECO:0000256" key="13">
    <source>
        <dbReference type="SAM" id="MobiDB-lite"/>
    </source>
</evidence>
<dbReference type="FunFam" id="2.60.40.60:FF:000018">
    <property type="entry name" value="Protocadherin gamma c3"/>
    <property type="match status" value="1"/>
</dbReference>
<dbReference type="AlphaFoldDB" id="A0A8C1PSV7"/>
<keyword evidence="5" id="KW-0732">Signal</keyword>
<comment type="subcellular location">
    <subcellularLocation>
        <location evidence="2">Cell membrane</location>
        <topology evidence="2">Single-pass type I membrane protein</topology>
    </subcellularLocation>
</comment>
<dbReference type="GO" id="GO:0005886">
    <property type="term" value="C:plasma membrane"/>
    <property type="evidence" value="ECO:0007669"/>
    <property type="project" value="UniProtKB-SubCell"/>
</dbReference>
<dbReference type="InterPro" id="IPR031904">
    <property type="entry name" value="Cadherin_CBD"/>
</dbReference>
<feature type="transmembrane region" description="Helical" evidence="14">
    <location>
        <begin position="695"/>
        <end position="720"/>
    </location>
</feature>
<feature type="domain" description="Cadherin" evidence="15">
    <location>
        <begin position="142"/>
        <end position="250"/>
    </location>
</feature>
<evidence type="ECO:0000256" key="2">
    <source>
        <dbReference type="ARBA" id="ARBA00004251"/>
    </source>
</evidence>
<keyword evidence="3" id="KW-1003">Cell membrane</keyword>
<dbReference type="InterPro" id="IPR002126">
    <property type="entry name" value="Cadherin-like_dom"/>
</dbReference>
<evidence type="ECO:0000256" key="11">
    <source>
        <dbReference type="ARBA" id="ARBA00023180"/>
    </source>
</evidence>
<dbReference type="CDD" id="cd11304">
    <property type="entry name" value="Cadherin_repeat"/>
    <property type="match status" value="6"/>
</dbReference>
<sequence>MSVLCFYAQRGASSTRISSWLMQALVLCVFVMAVARGQVRYSIPEEMTKGSLVGNIVQDLGLDVKRLKSGRARIFTEDSREYIGLNVDKGTLVVKERIDREELCAHVSPCSLHFQIILENPLELHRIDVEILDINDNAPVFTRREIQFQISESATPGAKFSLDNAQDSDVGLNTLQKYTLYPTDNFSLKEQMGNDGLKYVEMVLQKTLDRENQEEHKLILTAFDGGSPQKSGTIKISVLVIDANDNAPVFSLPVYRVSLLENSPKGTDVVSVTATDKDKGTNAELTYSFSQTSGKALELFNIDSESGDITVNGDLDFERSKHFQLHVESTDKGGLTDSSKVIIELIDVNDNAPIISLISFSNPIPEDAAPETVIAMLNVKDMDSGRNGQVTCSIAQNLPFKIQSSASNFYSVTTDQLLDREKMSEYNITITAIDEGSPALSINKTLTLKISDVNDNAPVFQRQSYTSYVMENNSPGVSILSVKAHDKDSGNNARISYFLEDILVNGVSASTFISVNAESGEILAVRSFDYEQTKEFNIRVKAQDGGNPPLSSNVSVKIMIQDQNDNAPQVLYPVQSGASVVAEIVPRSADVGYLVTKVVAVDVDSGQNAWLSYKLQKATDRALFEVGLQNGEIRTVRQVTDKDAVKQRLTVVVEDNGQPSRSATVNVNVAVADSFPEVLSEFTDFPHDKDYNDNLTFYLVLALAVVSFLFIVSIIAILSVKCYRWRREQMFYKSGANLPVIPYYPPLYADVGGTGTLQHVYNYEVCRTTDSRKSDLKYGRPCSKSIISLDSSGTQTLTHAQRGKLNNDDSVDEQKPPSADWRFTQNQRPGPSGAAGTPEVAVGTGPWPNPPTEAEQLQALMAAANEVSEATNTLGPGTMGLSTRYNPQFTLQHVPDYRQNVYIPGSTATLTSNQQQPQQALPPPQAAIVAAAAQPEPPKAVQTPANKKKSTKKEKK</sequence>
<evidence type="ECO:0000313" key="17">
    <source>
        <dbReference type="Proteomes" id="UP000694427"/>
    </source>
</evidence>
<evidence type="ECO:0000313" key="16">
    <source>
        <dbReference type="Ensembl" id="ENSCCRP00010112325.1"/>
    </source>
</evidence>
<dbReference type="GO" id="GO:0005509">
    <property type="term" value="F:calcium ion binding"/>
    <property type="evidence" value="ECO:0007669"/>
    <property type="project" value="UniProtKB-UniRule"/>
</dbReference>
<feature type="transmembrane region" description="Helical" evidence="14">
    <location>
        <begin position="20"/>
        <end position="39"/>
    </location>
</feature>
<accession>A0A8C1PSV7</accession>
<name>A0A8C1PSV7_CYPCA</name>
<feature type="region of interest" description="Disordered" evidence="13">
    <location>
        <begin position="909"/>
        <end position="956"/>
    </location>
</feature>
<dbReference type="PANTHER" id="PTHR24028">
    <property type="entry name" value="CADHERIN-87A"/>
    <property type="match status" value="1"/>
</dbReference>
<keyword evidence="7 12" id="KW-0106">Calcium</keyword>
<dbReference type="InterPro" id="IPR015919">
    <property type="entry name" value="Cadherin-like_sf"/>
</dbReference>
<dbReference type="FunFam" id="2.60.40.60:FF:000006">
    <property type="entry name" value="Protocadherin alpha 2"/>
    <property type="match status" value="1"/>
</dbReference>
<protein>
    <recommendedName>
        <fullName evidence="15">Cadherin domain-containing protein</fullName>
    </recommendedName>
</protein>
<organism evidence="16 17">
    <name type="scientific">Cyprinus carpio</name>
    <name type="common">Common carp</name>
    <dbReference type="NCBI Taxonomy" id="7962"/>
    <lineage>
        <taxon>Eukaryota</taxon>
        <taxon>Metazoa</taxon>
        <taxon>Chordata</taxon>
        <taxon>Craniata</taxon>
        <taxon>Vertebrata</taxon>
        <taxon>Euteleostomi</taxon>
        <taxon>Actinopterygii</taxon>
        <taxon>Neopterygii</taxon>
        <taxon>Teleostei</taxon>
        <taxon>Ostariophysi</taxon>
        <taxon>Cypriniformes</taxon>
        <taxon>Cyprinidae</taxon>
        <taxon>Cyprininae</taxon>
        <taxon>Cyprinus</taxon>
    </lineage>
</organism>
<dbReference type="Gene3D" id="2.60.40.60">
    <property type="entry name" value="Cadherins"/>
    <property type="match status" value="6"/>
</dbReference>
<dbReference type="InterPro" id="IPR020894">
    <property type="entry name" value="Cadherin_CS"/>
</dbReference>
<evidence type="ECO:0000256" key="6">
    <source>
        <dbReference type="ARBA" id="ARBA00022737"/>
    </source>
</evidence>
<evidence type="ECO:0000256" key="3">
    <source>
        <dbReference type="ARBA" id="ARBA00022475"/>
    </source>
</evidence>
<keyword evidence="10 14" id="KW-0472">Membrane</keyword>
<feature type="domain" description="Cadherin" evidence="15">
    <location>
        <begin position="585"/>
        <end position="682"/>
    </location>
</feature>
<keyword evidence="9 14" id="KW-1133">Transmembrane helix</keyword>
<dbReference type="Pfam" id="PF15974">
    <property type="entry name" value="Cadherin_tail"/>
    <property type="match status" value="1"/>
</dbReference>
<evidence type="ECO:0000256" key="9">
    <source>
        <dbReference type="ARBA" id="ARBA00022989"/>
    </source>
</evidence>
<dbReference type="Proteomes" id="UP000694427">
    <property type="component" value="Unplaced"/>
</dbReference>
<keyword evidence="8" id="KW-0130">Cell adhesion</keyword>
<proteinExistence type="predicted"/>
<keyword evidence="11" id="KW-0325">Glycoprotein</keyword>
<dbReference type="Pfam" id="PF00028">
    <property type="entry name" value="Cadherin"/>
    <property type="match status" value="5"/>
</dbReference>
<evidence type="ECO:0000256" key="7">
    <source>
        <dbReference type="ARBA" id="ARBA00022837"/>
    </source>
</evidence>
<dbReference type="GO" id="GO:0009653">
    <property type="term" value="P:anatomical structure morphogenesis"/>
    <property type="evidence" value="ECO:0007669"/>
    <property type="project" value="UniProtKB-ARBA"/>
</dbReference>
<evidence type="ECO:0000256" key="12">
    <source>
        <dbReference type="PROSITE-ProRule" id="PRU00043"/>
    </source>
</evidence>
<feature type="region of interest" description="Disordered" evidence="13">
    <location>
        <begin position="793"/>
        <end position="852"/>
    </location>
</feature>
<dbReference type="PROSITE" id="PS50268">
    <property type="entry name" value="CADHERIN_2"/>
    <property type="match status" value="6"/>
</dbReference>
<dbReference type="InterPro" id="IPR050174">
    <property type="entry name" value="Protocadherin/Cadherin-CA"/>
</dbReference>
<keyword evidence="4 14" id="KW-0812">Transmembrane</keyword>
<evidence type="ECO:0000256" key="8">
    <source>
        <dbReference type="ARBA" id="ARBA00022889"/>
    </source>
</evidence>
<dbReference type="SUPFAM" id="SSF49313">
    <property type="entry name" value="Cadherin-like"/>
    <property type="match status" value="6"/>
</dbReference>
<feature type="domain" description="Cadherin" evidence="15">
    <location>
        <begin position="461"/>
        <end position="570"/>
    </location>
</feature>
<dbReference type="Pfam" id="PF08266">
    <property type="entry name" value="Cadherin_2"/>
    <property type="match status" value="1"/>
</dbReference>
<dbReference type="InterPro" id="IPR013164">
    <property type="entry name" value="Cadherin_N"/>
</dbReference>
<evidence type="ECO:0000256" key="5">
    <source>
        <dbReference type="ARBA" id="ARBA00022729"/>
    </source>
</evidence>
<dbReference type="InterPro" id="IPR032455">
    <property type="entry name" value="Cadherin_C"/>
</dbReference>
<dbReference type="PROSITE" id="PS00232">
    <property type="entry name" value="CADHERIN_1"/>
    <property type="match status" value="3"/>
</dbReference>
<feature type="domain" description="Cadherin" evidence="15">
    <location>
        <begin position="356"/>
        <end position="460"/>
    </location>
</feature>
<dbReference type="Ensembl" id="ENSCCRT00010124957.1">
    <property type="protein sequence ID" value="ENSCCRP00010112325.1"/>
    <property type="gene ID" value="ENSCCRG00010049485.1"/>
</dbReference>
<feature type="compositionally biased region" description="Basic residues" evidence="13">
    <location>
        <begin position="946"/>
        <end position="956"/>
    </location>
</feature>
<keyword evidence="17" id="KW-1185">Reference proteome</keyword>
<evidence type="ECO:0000256" key="14">
    <source>
        <dbReference type="SAM" id="Phobius"/>
    </source>
</evidence>
<feature type="domain" description="Cadherin" evidence="15">
    <location>
        <begin position="37"/>
        <end position="141"/>
    </location>
</feature>
<dbReference type="FunFam" id="2.60.40.60:FF:000001">
    <property type="entry name" value="Protocadherin alpha 2"/>
    <property type="match status" value="1"/>
</dbReference>
<comment type="function">
    <text evidence="1">Potential calcium-dependent cell-adhesion protein. May be involved in the establishment and maintenance of specific neuronal connections in the brain.</text>
</comment>
<reference evidence="16" key="2">
    <citation type="submission" date="2025-09" db="UniProtKB">
        <authorList>
            <consortium name="Ensembl"/>
        </authorList>
    </citation>
    <scope>IDENTIFICATION</scope>
</reference>
<dbReference type="FunFam" id="2.60.40.60:FF:000129">
    <property type="entry name" value="protocadherin alpha-C2 isoform X1"/>
    <property type="match status" value="1"/>
</dbReference>
<keyword evidence="6" id="KW-0677">Repeat</keyword>
<dbReference type="GO" id="GO:0007156">
    <property type="term" value="P:homophilic cell adhesion via plasma membrane adhesion molecules"/>
    <property type="evidence" value="ECO:0007669"/>
    <property type="project" value="InterPro"/>
</dbReference>
<dbReference type="Pfam" id="PF16492">
    <property type="entry name" value="Cadherin_C_2"/>
    <property type="match status" value="1"/>
</dbReference>
<evidence type="ECO:0000256" key="1">
    <source>
        <dbReference type="ARBA" id="ARBA00003436"/>
    </source>
</evidence>
<dbReference type="PRINTS" id="PR00205">
    <property type="entry name" value="CADHERIN"/>
</dbReference>